<gene>
    <name evidence="2" type="ORF">HY30_18205</name>
</gene>
<evidence type="ECO:0000313" key="2">
    <source>
        <dbReference type="EMBL" id="KCZ56872.1"/>
    </source>
</evidence>
<sequence length="103" mass="11512">MNHKLFRLFWSIIFSTMLAAAAAASERAEDNVCGLVDEVQRLHGPSLAEAIVADIDIGRTSKFVLGRYDIGHEEGQLVDYTTRSQFALLNLISRHDALTYIFV</sequence>
<accession>A0A062UEW4</accession>
<evidence type="ECO:0000256" key="1">
    <source>
        <dbReference type="SAM" id="SignalP"/>
    </source>
</evidence>
<dbReference type="STRING" id="1280947.HY30_18205"/>
<dbReference type="PATRIC" id="fig|1280947.3.peg.2488"/>
<feature type="chain" id="PRO_5001614486" evidence="1">
    <location>
        <begin position="20"/>
        <end position="103"/>
    </location>
</feature>
<dbReference type="RefSeq" id="WP_034740945.1">
    <property type="nucleotide sequence ID" value="NZ_AWFG01000039.1"/>
</dbReference>
<keyword evidence="1" id="KW-0732">Signal</keyword>
<name>A0A062UEW4_9PROT</name>
<dbReference type="Proteomes" id="UP000027190">
    <property type="component" value="Unassembled WGS sequence"/>
</dbReference>
<keyword evidence="3" id="KW-1185">Reference proteome</keyword>
<protein>
    <submittedName>
        <fullName evidence="2">Uncharacterized protein</fullName>
    </submittedName>
</protein>
<dbReference type="AlphaFoldDB" id="A0A062UEW4"/>
<proteinExistence type="predicted"/>
<dbReference type="EMBL" id="AWFG01000039">
    <property type="protein sequence ID" value="KCZ56872.1"/>
    <property type="molecule type" value="Genomic_DNA"/>
</dbReference>
<feature type="signal peptide" evidence="1">
    <location>
        <begin position="1"/>
        <end position="19"/>
    </location>
</feature>
<organism evidence="2 3">
    <name type="scientific">Hyphomonas chukchiensis</name>
    <dbReference type="NCBI Taxonomy" id="1280947"/>
    <lineage>
        <taxon>Bacteria</taxon>
        <taxon>Pseudomonadati</taxon>
        <taxon>Pseudomonadota</taxon>
        <taxon>Alphaproteobacteria</taxon>
        <taxon>Hyphomonadales</taxon>
        <taxon>Hyphomonadaceae</taxon>
        <taxon>Hyphomonas</taxon>
    </lineage>
</organism>
<comment type="caution">
    <text evidence="2">The sequence shown here is derived from an EMBL/GenBank/DDBJ whole genome shotgun (WGS) entry which is preliminary data.</text>
</comment>
<evidence type="ECO:0000313" key="3">
    <source>
        <dbReference type="Proteomes" id="UP000027190"/>
    </source>
</evidence>
<reference evidence="2 3" key="1">
    <citation type="journal article" date="2014" name="Antonie Van Leeuwenhoek">
        <title>Hyphomonas beringensis sp. nov. and Hyphomonas chukchiensis sp. nov., isolated from surface seawater of the Bering Sea and Chukchi Sea.</title>
        <authorList>
            <person name="Li C."/>
            <person name="Lai Q."/>
            <person name="Li G."/>
            <person name="Dong C."/>
            <person name="Wang J."/>
            <person name="Liao Y."/>
            <person name="Shao Z."/>
        </authorList>
    </citation>
    <scope>NUCLEOTIDE SEQUENCE [LARGE SCALE GENOMIC DNA]</scope>
    <source>
        <strain evidence="2 3">BH-BN04-4</strain>
    </source>
</reference>